<dbReference type="PANTHER" id="PTHR48449:SF1">
    <property type="entry name" value="DUF1985 DOMAIN-CONTAINING PROTEIN"/>
    <property type="match status" value="1"/>
</dbReference>
<dbReference type="EMBL" id="JADBGQ010000007">
    <property type="protein sequence ID" value="KAG5389119.1"/>
    <property type="molecule type" value="Genomic_DNA"/>
</dbReference>
<keyword evidence="3" id="KW-1185">Reference proteome</keyword>
<organism evidence="2 3">
    <name type="scientific">Brassica rapa subsp. trilocularis</name>
    <dbReference type="NCBI Taxonomy" id="1813537"/>
    <lineage>
        <taxon>Eukaryota</taxon>
        <taxon>Viridiplantae</taxon>
        <taxon>Streptophyta</taxon>
        <taxon>Embryophyta</taxon>
        <taxon>Tracheophyta</taxon>
        <taxon>Spermatophyta</taxon>
        <taxon>Magnoliopsida</taxon>
        <taxon>eudicotyledons</taxon>
        <taxon>Gunneridae</taxon>
        <taxon>Pentapetalae</taxon>
        <taxon>rosids</taxon>
        <taxon>malvids</taxon>
        <taxon>Brassicales</taxon>
        <taxon>Brassicaceae</taxon>
        <taxon>Brassiceae</taxon>
        <taxon>Brassica</taxon>
    </lineage>
</organism>
<evidence type="ECO:0000313" key="3">
    <source>
        <dbReference type="Proteomes" id="UP000823674"/>
    </source>
</evidence>
<dbReference type="PANTHER" id="PTHR48449">
    <property type="entry name" value="DUF1985 DOMAIN-CONTAINING PROTEIN"/>
    <property type="match status" value="1"/>
</dbReference>
<comment type="caution">
    <text evidence="2">The sequence shown here is derived from an EMBL/GenBank/DDBJ whole genome shotgun (WGS) entry which is preliminary data.</text>
</comment>
<sequence length="152" mass="17799">MSGELPKRIIKEGEEIQVTQINNNCRMIFKLYENGLGYSARVIHSFLCRELVTYKNHELWCAFPRRPLQFSLVEYHAVTGLQCHTSLSRKELVDFEDDGGFCSIVVRRKEGVTILDLWKNHHEAVKKWSNADRIKFSADFGTFHLTNFHFYS</sequence>
<accession>A0ABQ7LRE5</accession>
<name>A0ABQ7LRE5_BRACM</name>
<feature type="domain" description="DUF1985" evidence="1">
    <location>
        <begin position="47"/>
        <end position="135"/>
    </location>
</feature>
<dbReference type="InterPro" id="IPR015410">
    <property type="entry name" value="DUF1985"/>
</dbReference>
<evidence type="ECO:0000313" key="2">
    <source>
        <dbReference type="EMBL" id="KAG5389119.1"/>
    </source>
</evidence>
<protein>
    <recommendedName>
        <fullName evidence="1">DUF1985 domain-containing protein</fullName>
    </recommendedName>
</protein>
<evidence type="ECO:0000259" key="1">
    <source>
        <dbReference type="Pfam" id="PF09331"/>
    </source>
</evidence>
<reference evidence="2 3" key="1">
    <citation type="submission" date="2021-03" db="EMBL/GenBank/DDBJ databases">
        <authorList>
            <person name="King G.J."/>
            <person name="Bancroft I."/>
            <person name="Baten A."/>
            <person name="Bloomfield J."/>
            <person name="Borpatragohain P."/>
            <person name="He Z."/>
            <person name="Irish N."/>
            <person name="Irwin J."/>
            <person name="Liu K."/>
            <person name="Mauleon R.P."/>
            <person name="Moore J."/>
            <person name="Morris R."/>
            <person name="Ostergaard L."/>
            <person name="Wang B."/>
            <person name="Wells R."/>
        </authorList>
    </citation>
    <scope>NUCLEOTIDE SEQUENCE [LARGE SCALE GENOMIC DNA]</scope>
    <source>
        <strain evidence="2">R-o-18</strain>
        <tissue evidence="2">Leaf</tissue>
    </source>
</reference>
<gene>
    <name evidence="2" type="primary">A08p012050.1_BraROA</name>
    <name evidence="2" type="ORF">IGI04_030660</name>
</gene>
<dbReference type="Pfam" id="PF09331">
    <property type="entry name" value="DUF1985"/>
    <property type="match status" value="1"/>
</dbReference>
<dbReference type="Proteomes" id="UP000823674">
    <property type="component" value="Chromosome A08"/>
</dbReference>
<proteinExistence type="predicted"/>